<feature type="transmembrane region" description="Helical" evidence="1">
    <location>
        <begin position="44"/>
        <end position="66"/>
    </location>
</feature>
<evidence type="ECO:0000256" key="1">
    <source>
        <dbReference type="SAM" id="Phobius"/>
    </source>
</evidence>
<evidence type="ECO:0000313" key="3">
    <source>
        <dbReference type="Proteomes" id="UP000199317"/>
    </source>
</evidence>
<protein>
    <submittedName>
        <fullName evidence="2">Uncharacterized membrane protein</fullName>
    </submittedName>
</protein>
<dbReference type="RefSeq" id="WP_092832103.1">
    <property type="nucleotide sequence ID" value="NZ_CP028290.1"/>
</dbReference>
<dbReference type="InterPro" id="IPR018687">
    <property type="entry name" value="DUF2177_membr"/>
</dbReference>
<keyword evidence="1" id="KW-0812">Transmembrane</keyword>
<feature type="transmembrane region" description="Helical" evidence="1">
    <location>
        <begin position="112"/>
        <end position="134"/>
    </location>
</feature>
<feature type="transmembrane region" description="Helical" evidence="1">
    <location>
        <begin position="78"/>
        <end position="100"/>
    </location>
</feature>
<dbReference type="EMBL" id="FNJL01000002">
    <property type="protein sequence ID" value="SDO67340.1"/>
    <property type="molecule type" value="Genomic_DNA"/>
</dbReference>
<organism evidence="2 3">
    <name type="scientific">Paracidovorax cattleyae</name>
    <dbReference type="NCBI Taxonomy" id="80868"/>
    <lineage>
        <taxon>Bacteria</taxon>
        <taxon>Pseudomonadati</taxon>
        <taxon>Pseudomonadota</taxon>
        <taxon>Betaproteobacteria</taxon>
        <taxon>Burkholderiales</taxon>
        <taxon>Comamonadaceae</taxon>
        <taxon>Paracidovorax</taxon>
    </lineage>
</organism>
<keyword evidence="3" id="KW-1185">Reference proteome</keyword>
<dbReference type="Pfam" id="PF09945">
    <property type="entry name" value="DUF2177"/>
    <property type="match status" value="1"/>
</dbReference>
<reference evidence="3" key="1">
    <citation type="submission" date="2016-10" db="EMBL/GenBank/DDBJ databases">
        <authorList>
            <person name="Varghese N."/>
            <person name="Submissions S."/>
        </authorList>
    </citation>
    <scope>NUCLEOTIDE SEQUENCE [LARGE SCALE GENOMIC DNA]</scope>
    <source>
        <strain evidence="3">DSM 17101</strain>
    </source>
</reference>
<dbReference type="OrthoDB" id="166547at2"/>
<evidence type="ECO:0000313" key="2">
    <source>
        <dbReference type="EMBL" id="SDO67340.1"/>
    </source>
</evidence>
<keyword evidence="1" id="KW-1133">Transmembrane helix</keyword>
<name>A0A1H0LHD5_9BURK</name>
<dbReference type="AlphaFoldDB" id="A0A1H0LHD5"/>
<proteinExistence type="predicted"/>
<dbReference type="Proteomes" id="UP000199317">
    <property type="component" value="Unassembled WGS sequence"/>
</dbReference>
<gene>
    <name evidence="2" type="ORF">SAMN04489708_102186</name>
</gene>
<keyword evidence="1" id="KW-0472">Membrane</keyword>
<accession>A0A1H0LHD5</accession>
<sequence length="139" mass="14987">MPRTYAIAYAATALAFLALDSVWLGTMAQRLYRPNIGHLMQDGVSIAPAVLFYLLYVAGMVFFAVVPGMEKQSWQQALGLGAALGLMAYATFGLTNQAVLRDWPWHVTAMDMAWGTVATGAASAIACEVILRWFPPASA</sequence>